<reference evidence="3 4" key="1">
    <citation type="submission" date="2016-10" db="EMBL/GenBank/DDBJ databases">
        <authorList>
            <person name="de Groot N.N."/>
        </authorList>
    </citation>
    <scope>NUCLEOTIDE SEQUENCE [LARGE SCALE GENOMIC DNA]</scope>
    <source>
        <strain evidence="3">MBHS1</strain>
    </source>
</reference>
<keyword evidence="4" id="KW-1185">Reference proteome</keyword>
<dbReference type="PANTHER" id="PTHR30251">
    <property type="entry name" value="PILUS ASSEMBLY CHAPERONE"/>
    <property type="match status" value="1"/>
</dbReference>
<feature type="domain" description="Pili assembly chaperone N-terminal" evidence="2">
    <location>
        <begin position="23"/>
        <end position="138"/>
    </location>
</feature>
<accession>A0A1H6FCN3</accession>
<evidence type="ECO:0000256" key="1">
    <source>
        <dbReference type="SAM" id="SignalP"/>
    </source>
</evidence>
<dbReference type="EMBL" id="FMSV02000511">
    <property type="protein sequence ID" value="SEH06916.1"/>
    <property type="molecule type" value="Genomic_DNA"/>
</dbReference>
<evidence type="ECO:0000313" key="3">
    <source>
        <dbReference type="EMBL" id="SEH06916.1"/>
    </source>
</evidence>
<evidence type="ECO:0000259" key="2">
    <source>
        <dbReference type="Pfam" id="PF00345"/>
    </source>
</evidence>
<dbReference type="RefSeq" id="WP_103920634.1">
    <property type="nucleotide sequence ID" value="NZ_FMSV02000511.1"/>
</dbReference>
<gene>
    <name evidence="3" type="ORF">MBHS_02782</name>
</gene>
<dbReference type="OrthoDB" id="511700at2"/>
<dbReference type="InterPro" id="IPR013783">
    <property type="entry name" value="Ig-like_fold"/>
</dbReference>
<dbReference type="AlphaFoldDB" id="A0A1H6FCN3"/>
<feature type="signal peptide" evidence="1">
    <location>
        <begin position="1"/>
        <end position="20"/>
    </location>
</feature>
<dbReference type="Proteomes" id="UP000236724">
    <property type="component" value="Unassembled WGS sequence"/>
</dbReference>
<protein>
    <recommendedName>
        <fullName evidence="2">Pili assembly chaperone N-terminal domain-containing protein</fullName>
    </recommendedName>
</protein>
<proteinExistence type="predicted"/>
<dbReference type="InterPro" id="IPR016147">
    <property type="entry name" value="Pili_assmbl_chaperone_N"/>
</dbReference>
<evidence type="ECO:0000313" key="4">
    <source>
        <dbReference type="Proteomes" id="UP000236724"/>
    </source>
</evidence>
<sequence>MKQYPLLLLILLLWNTPIFAANLMVTPTKVDINPKHKSVALKIMNRQNKAVKLQVFIKAWSQDENGKTLLGKSSGLIIYPKLLTIEAQGERPVRVAYQGTWPNTEQAFRLFIDELPPKNTKQGIGVVMPVHLSIPVFLKNNSTSGKPSLNIFKLEKTPRYLKIGIHNTGKQHFRINQLQAQLFDKRGKALDTLSKAGWYVLPDGHVFFSLPWKQKICKKARRAKVALTIQNQTTTHALSLSGKDCQ</sequence>
<name>A0A1H6FCN3_9GAMM</name>
<dbReference type="PANTHER" id="PTHR30251:SF4">
    <property type="entry name" value="SLR1668 PROTEIN"/>
    <property type="match status" value="1"/>
</dbReference>
<dbReference type="GO" id="GO:0030288">
    <property type="term" value="C:outer membrane-bounded periplasmic space"/>
    <property type="evidence" value="ECO:0007669"/>
    <property type="project" value="InterPro"/>
</dbReference>
<keyword evidence="1" id="KW-0732">Signal</keyword>
<dbReference type="SUPFAM" id="SSF49354">
    <property type="entry name" value="PapD-like"/>
    <property type="match status" value="1"/>
</dbReference>
<dbReference type="GO" id="GO:0071555">
    <property type="term" value="P:cell wall organization"/>
    <property type="evidence" value="ECO:0007669"/>
    <property type="project" value="InterPro"/>
</dbReference>
<organism evidence="3 4">
    <name type="scientific">Candidatus Venteria ishoeyi</name>
    <dbReference type="NCBI Taxonomy" id="1899563"/>
    <lineage>
        <taxon>Bacteria</taxon>
        <taxon>Pseudomonadati</taxon>
        <taxon>Pseudomonadota</taxon>
        <taxon>Gammaproteobacteria</taxon>
        <taxon>Thiotrichales</taxon>
        <taxon>Thiotrichaceae</taxon>
        <taxon>Venteria</taxon>
    </lineage>
</organism>
<dbReference type="InterPro" id="IPR050643">
    <property type="entry name" value="Periplasmic_pilus_chap"/>
</dbReference>
<dbReference type="Gene3D" id="2.60.40.10">
    <property type="entry name" value="Immunoglobulins"/>
    <property type="match status" value="1"/>
</dbReference>
<dbReference type="InterPro" id="IPR008962">
    <property type="entry name" value="PapD-like_sf"/>
</dbReference>
<feature type="chain" id="PRO_5014614976" description="Pili assembly chaperone N-terminal domain-containing protein" evidence="1">
    <location>
        <begin position="21"/>
        <end position="246"/>
    </location>
</feature>
<dbReference type="Pfam" id="PF00345">
    <property type="entry name" value="PapD_N"/>
    <property type="match status" value="1"/>
</dbReference>